<dbReference type="EMBL" id="PPTA01000009">
    <property type="protein sequence ID" value="TFB01162.1"/>
    <property type="molecule type" value="Genomic_DNA"/>
</dbReference>
<evidence type="ECO:0000256" key="1">
    <source>
        <dbReference type="SAM" id="SignalP"/>
    </source>
</evidence>
<evidence type="ECO:0000313" key="3">
    <source>
        <dbReference type="EMBL" id="TFB01162.1"/>
    </source>
</evidence>
<accession>A0ABY2GYY2</accession>
<feature type="signal peptide" evidence="1">
    <location>
        <begin position="1"/>
        <end position="23"/>
    </location>
</feature>
<organism evidence="3 4">
    <name type="scientific">Trichoderma ghanense</name>
    <dbReference type="NCBI Taxonomy" id="65468"/>
    <lineage>
        <taxon>Eukaryota</taxon>
        <taxon>Fungi</taxon>
        <taxon>Dikarya</taxon>
        <taxon>Ascomycota</taxon>
        <taxon>Pezizomycotina</taxon>
        <taxon>Sordariomycetes</taxon>
        <taxon>Hypocreomycetidae</taxon>
        <taxon>Hypocreales</taxon>
        <taxon>Hypocreaceae</taxon>
        <taxon>Trichoderma</taxon>
    </lineage>
</organism>
<feature type="chain" id="PRO_5045503222" description="Heterokaryon incompatibility domain-containing protein" evidence="1">
    <location>
        <begin position="24"/>
        <end position="529"/>
    </location>
</feature>
<dbReference type="PANTHER" id="PTHR24148">
    <property type="entry name" value="ANKYRIN REPEAT DOMAIN-CONTAINING PROTEIN 39 HOMOLOG-RELATED"/>
    <property type="match status" value="1"/>
</dbReference>
<proteinExistence type="predicted"/>
<protein>
    <recommendedName>
        <fullName evidence="2">Heterokaryon incompatibility domain-containing protein</fullName>
    </recommendedName>
</protein>
<dbReference type="RefSeq" id="XP_073557363.1">
    <property type="nucleotide sequence ID" value="XM_073704165.1"/>
</dbReference>
<sequence length="529" mass="59535">MRLQLVYILSAIRLVMLLPAVEAHADIVCRLCNSTLSRSDIDRYQALSYNLEAALRNLRHRNRPRVPWIDAICINQNDVMERNARMDLIYERSERVIVWLGPESEDSSNPTITDTPYCTRYVDMSASSLASVGQLCSRPWFARIWCIQEFILGPHAVFQCGQYEMSWEDILAFSKLFEDLLSNASMIVDIPTVDGLNTDLKIGQHHDKTVLALLRGFKGWQSSDPRDFIFALYGLVPDGDRDKDILRPNHEPSVSELYTRVAMHFLHRYRDLTILSIATQPAKEVVTQDSWLPCWVPDWRQSQLFGVDFYYSPIAYNGRGSVIISLDANFDASLGLKATPISLEDDEQVLCLNGITADTIEAVGDVHLGVQQSIGGPRAVIPARASLCGRPFAEPLFSTAEWKLSKVGPCPGAGVPLEEFEPGRFGEYMDGPSAVEDVKFLANLTLRPGAIVRRRFFRTSRGMFGLGPDTAGEGDSVVVLFGGRVPFIIRDLEWHHLIAIFTESWMAKSSTSRERKHFNISQEETFRLG</sequence>
<keyword evidence="4" id="KW-1185">Reference proteome</keyword>
<dbReference type="InterPro" id="IPR052895">
    <property type="entry name" value="HetReg/Transcr_Mod"/>
</dbReference>
<dbReference type="PANTHER" id="PTHR24148:SF64">
    <property type="entry name" value="HETEROKARYON INCOMPATIBILITY DOMAIN-CONTAINING PROTEIN"/>
    <property type="match status" value="1"/>
</dbReference>
<evidence type="ECO:0000313" key="4">
    <source>
        <dbReference type="Proteomes" id="UP001642720"/>
    </source>
</evidence>
<reference evidence="3 4" key="1">
    <citation type="submission" date="2018-01" db="EMBL/GenBank/DDBJ databases">
        <title>Genome characterization of the sugarcane-associated fungus Trichoderma ghanense CCMA-1212 and their application in lignocelulose bioconversion.</title>
        <authorList>
            <person name="Steindorff A.S."/>
            <person name="Mendes T.D."/>
            <person name="Vilela E.S.D."/>
            <person name="Rodrigues D.S."/>
            <person name="Formighieri E.F."/>
            <person name="Melo I.S."/>
            <person name="Favaro L.C.L."/>
        </authorList>
    </citation>
    <scope>NUCLEOTIDE SEQUENCE [LARGE SCALE GENOMIC DNA]</scope>
    <source>
        <strain evidence="3 4">CCMA-1212</strain>
    </source>
</reference>
<dbReference type="Proteomes" id="UP001642720">
    <property type="component" value="Unassembled WGS sequence"/>
</dbReference>
<gene>
    <name evidence="3" type="ORF">CCMA1212_006981</name>
</gene>
<keyword evidence="1" id="KW-0732">Signal</keyword>
<comment type="caution">
    <text evidence="3">The sequence shown here is derived from an EMBL/GenBank/DDBJ whole genome shotgun (WGS) entry which is preliminary data.</text>
</comment>
<name>A0ABY2GYY2_9HYPO</name>
<dbReference type="InterPro" id="IPR010730">
    <property type="entry name" value="HET"/>
</dbReference>
<evidence type="ECO:0000259" key="2">
    <source>
        <dbReference type="Pfam" id="PF06985"/>
    </source>
</evidence>
<dbReference type="GeneID" id="300578615"/>
<dbReference type="Pfam" id="PF06985">
    <property type="entry name" value="HET"/>
    <property type="match status" value="1"/>
</dbReference>
<feature type="domain" description="Heterokaryon incompatibility" evidence="2">
    <location>
        <begin position="43"/>
        <end position="149"/>
    </location>
</feature>